<dbReference type="SUPFAM" id="SSF75217">
    <property type="entry name" value="alpha/beta knot"/>
    <property type="match status" value="1"/>
</dbReference>
<dbReference type="PIRSF" id="PIRSF004505">
    <property type="entry name" value="MT_bac"/>
    <property type="match status" value="1"/>
</dbReference>
<keyword evidence="6" id="KW-1185">Reference proteome</keyword>
<dbReference type="GO" id="GO:0008168">
    <property type="term" value="F:methyltransferase activity"/>
    <property type="evidence" value="ECO:0007669"/>
    <property type="project" value="UniProtKB-KW"/>
</dbReference>
<dbReference type="CDD" id="cd18081">
    <property type="entry name" value="RlmH-like"/>
    <property type="match status" value="1"/>
</dbReference>
<accession>A0A8S1IWE1</accession>
<dbReference type="Gene3D" id="3.40.1280.10">
    <property type="match status" value="1"/>
</dbReference>
<proteinExistence type="inferred from homology"/>
<comment type="caution">
    <text evidence="5">The sequence shown here is derived from an EMBL/GenBank/DDBJ whole genome shotgun (WGS) entry which is preliminary data.</text>
</comment>
<reference evidence="5" key="1">
    <citation type="submission" date="2020-12" db="EMBL/GenBank/DDBJ databases">
        <authorList>
            <person name="Iha C."/>
        </authorList>
    </citation>
    <scope>NUCLEOTIDE SEQUENCE</scope>
</reference>
<keyword evidence="1" id="KW-0489">Methyltransferase</keyword>
<dbReference type="GO" id="GO:0006364">
    <property type="term" value="P:rRNA processing"/>
    <property type="evidence" value="ECO:0007669"/>
    <property type="project" value="InterPro"/>
</dbReference>
<protein>
    <recommendedName>
        <fullName evidence="7">Ribosomal RNA large subunit methyltransferase H</fullName>
    </recommendedName>
</protein>
<comment type="similarity">
    <text evidence="4">Belongs to the RNA methyltransferase RlmH family.</text>
</comment>
<dbReference type="OrthoDB" id="429744at2759"/>
<dbReference type="InterPro" id="IPR029026">
    <property type="entry name" value="tRNA_m1G_MTases_N"/>
</dbReference>
<keyword evidence="3" id="KW-0949">S-adenosyl-L-methionine</keyword>
<keyword evidence="2" id="KW-0808">Transferase</keyword>
<dbReference type="Pfam" id="PF02590">
    <property type="entry name" value="SPOUT_MTase"/>
    <property type="match status" value="1"/>
</dbReference>
<evidence type="ECO:0000256" key="3">
    <source>
        <dbReference type="ARBA" id="ARBA00022691"/>
    </source>
</evidence>
<evidence type="ECO:0008006" key="7">
    <source>
        <dbReference type="Google" id="ProtNLM"/>
    </source>
</evidence>
<dbReference type="HAMAP" id="MF_00658">
    <property type="entry name" value="23SrRNA_methyltr_H"/>
    <property type="match status" value="1"/>
</dbReference>
<evidence type="ECO:0000256" key="4">
    <source>
        <dbReference type="ARBA" id="ARBA00038303"/>
    </source>
</evidence>
<sequence>MANEWLQKARRYARVSEIRIKPNPKSSSTPSVQQEEEAKKVLKLIGEEDIAIVLDERGKDITSQGMAQLIAEAGDMGSPLTFCIGGPYGHTQEVRERANKVVRLSSLVLNHEVARVVLFEQLYRAWTILKGHPYHH</sequence>
<evidence type="ECO:0000256" key="2">
    <source>
        <dbReference type="ARBA" id="ARBA00022679"/>
    </source>
</evidence>
<name>A0A8S1IWE1_9CHLO</name>
<evidence type="ECO:0000313" key="5">
    <source>
        <dbReference type="EMBL" id="CAD7698218.1"/>
    </source>
</evidence>
<dbReference type="EMBL" id="CAJHUC010000791">
    <property type="protein sequence ID" value="CAD7698218.1"/>
    <property type="molecule type" value="Genomic_DNA"/>
</dbReference>
<organism evidence="5 6">
    <name type="scientific">Ostreobium quekettii</name>
    <dbReference type="NCBI Taxonomy" id="121088"/>
    <lineage>
        <taxon>Eukaryota</taxon>
        <taxon>Viridiplantae</taxon>
        <taxon>Chlorophyta</taxon>
        <taxon>core chlorophytes</taxon>
        <taxon>Ulvophyceae</taxon>
        <taxon>TCBD clade</taxon>
        <taxon>Bryopsidales</taxon>
        <taxon>Ostreobineae</taxon>
        <taxon>Ostreobiaceae</taxon>
        <taxon>Ostreobium</taxon>
    </lineage>
</organism>
<evidence type="ECO:0000256" key="1">
    <source>
        <dbReference type="ARBA" id="ARBA00022603"/>
    </source>
</evidence>
<dbReference type="InterPro" id="IPR029028">
    <property type="entry name" value="Alpha/beta_knot_MTases"/>
</dbReference>
<evidence type="ECO:0000313" key="6">
    <source>
        <dbReference type="Proteomes" id="UP000708148"/>
    </source>
</evidence>
<dbReference type="Proteomes" id="UP000708148">
    <property type="component" value="Unassembled WGS sequence"/>
</dbReference>
<dbReference type="PANTHER" id="PTHR33603:SF1">
    <property type="entry name" value="RIBOSOMAL RNA LARGE SUBUNIT METHYLTRANSFERASE H"/>
    <property type="match status" value="1"/>
</dbReference>
<dbReference type="PANTHER" id="PTHR33603">
    <property type="entry name" value="METHYLTRANSFERASE"/>
    <property type="match status" value="1"/>
</dbReference>
<dbReference type="GO" id="GO:0032259">
    <property type="term" value="P:methylation"/>
    <property type="evidence" value="ECO:0007669"/>
    <property type="project" value="UniProtKB-KW"/>
</dbReference>
<dbReference type="InterPro" id="IPR003742">
    <property type="entry name" value="RlmH-like"/>
</dbReference>
<gene>
    <name evidence="5" type="ORF">OSTQU699_LOCUS3579</name>
</gene>
<dbReference type="AlphaFoldDB" id="A0A8S1IWE1"/>